<dbReference type="InterPro" id="IPR014043">
    <property type="entry name" value="Acyl_transferase_dom"/>
</dbReference>
<name>A0ABT1BRN5_9BURK</name>
<dbReference type="Gene3D" id="3.90.1150.10">
    <property type="entry name" value="Aspartate Aminotransferase, domain 1"/>
    <property type="match status" value="1"/>
</dbReference>
<dbReference type="InterPro" id="IPR006162">
    <property type="entry name" value="Ppantetheine_attach_site"/>
</dbReference>
<feature type="domain" description="Ketosynthase family 3 (KS3)" evidence="7">
    <location>
        <begin position="628"/>
        <end position="1059"/>
    </location>
</feature>
<dbReference type="NCBIfam" id="TIGR01733">
    <property type="entry name" value="AA-adenyl-dom"/>
    <property type="match status" value="1"/>
</dbReference>
<dbReference type="PROSITE" id="PS00012">
    <property type="entry name" value="PHOSPHOPANTETHEINE"/>
    <property type="match status" value="1"/>
</dbReference>
<dbReference type="Pfam" id="PF00501">
    <property type="entry name" value="AMP-binding"/>
    <property type="match status" value="1"/>
</dbReference>
<dbReference type="SUPFAM" id="SSF55048">
    <property type="entry name" value="Probable ACP-binding domain of malonyl-CoA ACP transacylase"/>
    <property type="match status" value="1"/>
</dbReference>
<dbReference type="Gene3D" id="3.40.47.10">
    <property type="match status" value="1"/>
</dbReference>
<dbReference type="InterPro" id="IPR015421">
    <property type="entry name" value="PyrdxlP-dep_Trfase_major"/>
</dbReference>
<keyword evidence="9" id="KW-1185">Reference proteome</keyword>
<evidence type="ECO:0000313" key="8">
    <source>
        <dbReference type="EMBL" id="MCO5978895.1"/>
    </source>
</evidence>
<evidence type="ECO:0000256" key="2">
    <source>
        <dbReference type="ARBA" id="ARBA00022450"/>
    </source>
</evidence>
<dbReference type="InterPro" id="IPR025110">
    <property type="entry name" value="AMP-bd_C"/>
</dbReference>
<dbReference type="SUPFAM" id="SSF52151">
    <property type="entry name" value="FabD/lysophospholipase-like"/>
    <property type="match status" value="1"/>
</dbReference>
<dbReference type="InterPro" id="IPR049704">
    <property type="entry name" value="Aminotrans_3_PPA_site"/>
</dbReference>
<dbReference type="InterPro" id="IPR020806">
    <property type="entry name" value="PKS_PP-bd"/>
</dbReference>
<dbReference type="CDD" id="cd17643">
    <property type="entry name" value="A_NRPS_Cytc1-like"/>
    <property type="match status" value="1"/>
</dbReference>
<dbReference type="Pfam" id="PF13193">
    <property type="entry name" value="AMP-binding_C"/>
    <property type="match status" value="1"/>
</dbReference>
<dbReference type="Gene3D" id="1.10.1200.10">
    <property type="entry name" value="ACP-like"/>
    <property type="match status" value="2"/>
</dbReference>
<organism evidence="8 9">
    <name type="scientific">Ideonella oryzae</name>
    <dbReference type="NCBI Taxonomy" id="2937441"/>
    <lineage>
        <taxon>Bacteria</taxon>
        <taxon>Pseudomonadati</taxon>
        <taxon>Pseudomonadota</taxon>
        <taxon>Betaproteobacteria</taxon>
        <taxon>Burkholderiales</taxon>
        <taxon>Sphaerotilaceae</taxon>
        <taxon>Ideonella</taxon>
    </lineage>
</organism>
<dbReference type="InterPro" id="IPR050091">
    <property type="entry name" value="PKS_NRPS_Biosynth_Enz"/>
</dbReference>
<dbReference type="Pfam" id="PF00698">
    <property type="entry name" value="Acyl_transf_1"/>
    <property type="match status" value="1"/>
</dbReference>
<dbReference type="InterPro" id="IPR015424">
    <property type="entry name" value="PyrdxlP-dep_Trfase"/>
</dbReference>
<dbReference type="SMART" id="SM00823">
    <property type="entry name" value="PKS_PP"/>
    <property type="match status" value="2"/>
</dbReference>
<evidence type="ECO:0000259" key="7">
    <source>
        <dbReference type="PROSITE" id="PS52004"/>
    </source>
</evidence>
<dbReference type="Pfam" id="PF00202">
    <property type="entry name" value="Aminotran_3"/>
    <property type="match status" value="1"/>
</dbReference>
<dbReference type="SUPFAM" id="SSF47336">
    <property type="entry name" value="ACP-like"/>
    <property type="match status" value="2"/>
</dbReference>
<evidence type="ECO:0000259" key="6">
    <source>
        <dbReference type="PROSITE" id="PS50075"/>
    </source>
</evidence>
<dbReference type="InterPro" id="IPR020845">
    <property type="entry name" value="AMP-binding_CS"/>
</dbReference>
<evidence type="ECO:0000256" key="5">
    <source>
        <dbReference type="ARBA" id="ARBA00022898"/>
    </source>
</evidence>
<dbReference type="InterPro" id="IPR036736">
    <property type="entry name" value="ACP-like_sf"/>
</dbReference>
<comment type="caution">
    <text evidence="8">The sequence shown here is derived from an EMBL/GenBank/DDBJ whole genome shotgun (WGS) entry which is preliminary data.</text>
</comment>
<protein>
    <submittedName>
        <fullName evidence="8">Amino acid adenylation domain-containing protein</fullName>
    </submittedName>
</protein>
<dbReference type="SMART" id="SM00825">
    <property type="entry name" value="PKS_KS"/>
    <property type="match status" value="1"/>
</dbReference>
<dbReference type="SMART" id="SM00827">
    <property type="entry name" value="PKS_AT"/>
    <property type="match status" value="1"/>
</dbReference>
<dbReference type="PANTHER" id="PTHR43775">
    <property type="entry name" value="FATTY ACID SYNTHASE"/>
    <property type="match status" value="1"/>
</dbReference>
<dbReference type="InterPro" id="IPR020841">
    <property type="entry name" value="PKS_Beta-ketoAc_synthase_dom"/>
</dbReference>
<dbReference type="InterPro" id="IPR014031">
    <property type="entry name" value="Ketoacyl_synth_C"/>
</dbReference>
<dbReference type="InterPro" id="IPR016039">
    <property type="entry name" value="Thiolase-like"/>
</dbReference>
<evidence type="ECO:0000313" key="9">
    <source>
        <dbReference type="Proteomes" id="UP001204851"/>
    </source>
</evidence>
<dbReference type="PROSITE" id="PS00455">
    <property type="entry name" value="AMP_BINDING"/>
    <property type="match status" value="1"/>
</dbReference>
<dbReference type="InterPro" id="IPR014030">
    <property type="entry name" value="Ketoacyl_synth_N"/>
</dbReference>
<dbReference type="InterPro" id="IPR015422">
    <property type="entry name" value="PyrdxlP-dep_Trfase_small"/>
</dbReference>
<dbReference type="EMBL" id="JAMXMC010000014">
    <property type="protein sequence ID" value="MCO5978895.1"/>
    <property type="molecule type" value="Genomic_DNA"/>
</dbReference>
<dbReference type="Gene3D" id="3.30.300.30">
    <property type="match status" value="1"/>
</dbReference>
<dbReference type="RefSeq" id="WP_252771860.1">
    <property type="nucleotide sequence ID" value="NZ_JAMXMC010000014.1"/>
</dbReference>
<dbReference type="InterPro" id="IPR016036">
    <property type="entry name" value="Malonyl_transacylase_ACP-bd"/>
</dbReference>
<dbReference type="SUPFAM" id="SSF53901">
    <property type="entry name" value="Thiolase-like"/>
    <property type="match status" value="1"/>
</dbReference>
<dbReference type="InterPro" id="IPR045851">
    <property type="entry name" value="AMP-bd_C_sf"/>
</dbReference>
<keyword evidence="2" id="KW-0596">Phosphopantetheine</keyword>
<evidence type="ECO:0000256" key="3">
    <source>
        <dbReference type="ARBA" id="ARBA00022553"/>
    </source>
</evidence>
<evidence type="ECO:0000256" key="4">
    <source>
        <dbReference type="ARBA" id="ARBA00022679"/>
    </source>
</evidence>
<dbReference type="Pfam" id="PF02801">
    <property type="entry name" value="Ketoacyl-synt_C"/>
    <property type="match status" value="1"/>
</dbReference>
<dbReference type="InterPro" id="IPR010071">
    <property type="entry name" value="AA_adenyl_dom"/>
</dbReference>
<comment type="cofactor">
    <cofactor evidence="1">
        <name>pyridoxal 5'-phosphate</name>
        <dbReference type="ChEBI" id="CHEBI:597326"/>
    </cofactor>
</comment>
<dbReference type="InterPro" id="IPR000873">
    <property type="entry name" value="AMP-dep_synth/lig_dom"/>
</dbReference>
<keyword evidence="3" id="KW-0597">Phosphoprotein</keyword>
<reference evidence="8 9" key="1">
    <citation type="submission" date="2022-06" db="EMBL/GenBank/DDBJ databases">
        <title>Ideonella sp. NS12-5 Genome sequencing and assembly.</title>
        <authorList>
            <person name="Jung Y."/>
        </authorList>
    </citation>
    <scope>NUCLEOTIDE SEQUENCE [LARGE SCALE GENOMIC DNA]</scope>
    <source>
        <strain evidence="8 9">NS12-5</strain>
    </source>
</reference>
<dbReference type="Proteomes" id="UP001204851">
    <property type="component" value="Unassembled WGS sequence"/>
</dbReference>
<dbReference type="SUPFAM" id="SSF56801">
    <property type="entry name" value="Acetyl-CoA synthetase-like"/>
    <property type="match status" value="1"/>
</dbReference>
<dbReference type="Gene3D" id="3.30.70.3290">
    <property type="match status" value="1"/>
</dbReference>
<dbReference type="Pfam" id="PF00109">
    <property type="entry name" value="ketoacyl-synt"/>
    <property type="match status" value="1"/>
</dbReference>
<dbReference type="InterPro" id="IPR005814">
    <property type="entry name" value="Aminotrans_3"/>
</dbReference>
<dbReference type="InterPro" id="IPR009081">
    <property type="entry name" value="PP-bd_ACP"/>
</dbReference>
<dbReference type="Gene3D" id="3.40.366.10">
    <property type="entry name" value="Malonyl-Coenzyme A Acyl Carrier Protein, domain 2"/>
    <property type="match status" value="1"/>
</dbReference>
<dbReference type="CDD" id="cd00833">
    <property type="entry name" value="PKS"/>
    <property type="match status" value="1"/>
</dbReference>
<dbReference type="PROSITE" id="PS50075">
    <property type="entry name" value="CARRIER"/>
    <property type="match status" value="2"/>
</dbReference>
<gene>
    <name evidence="8" type="ORF">M0L44_19525</name>
</gene>
<keyword evidence="4" id="KW-0808">Transferase</keyword>
<evidence type="ECO:0000256" key="1">
    <source>
        <dbReference type="ARBA" id="ARBA00001933"/>
    </source>
</evidence>
<dbReference type="InterPro" id="IPR016035">
    <property type="entry name" value="Acyl_Trfase/lysoPLipase"/>
</dbReference>
<feature type="domain" description="Carrier" evidence="6">
    <location>
        <begin position="538"/>
        <end position="613"/>
    </location>
</feature>
<dbReference type="InterPro" id="IPR018201">
    <property type="entry name" value="Ketoacyl_synth_AS"/>
</dbReference>
<accession>A0ABT1BRN5</accession>
<dbReference type="Gene3D" id="3.40.640.10">
    <property type="entry name" value="Type I PLP-dependent aspartate aminotransferase-like (Major domain)"/>
    <property type="match status" value="1"/>
</dbReference>
<dbReference type="Pfam" id="PF22621">
    <property type="entry name" value="CurL-like_PKS_C"/>
    <property type="match status" value="1"/>
</dbReference>
<dbReference type="PROSITE" id="PS00606">
    <property type="entry name" value="KS3_1"/>
    <property type="match status" value="1"/>
</dbReference>
<dbReference type="Gene3D" id="3.40.50.12780">
    <property type="entry name" value="N-terminal domain of ligase-like"/>
    <property type="match status" value="1"/>
</dbReference>
<feature type="domain" description="Carrier" evidence="6">
    <location>
        <begin position="1548"/>
        <end position="1626"/>
    </location>
</feature>
<dbReference type="PROSITE" id="PS52004">
    <property type="entry name" value="KS3_2"/>
    <property type="match status" value="1"/>
</dbReference>
<dbReference type="PROSITE" id="PS00600">
    <property type="entry name" value="AA_TRANSFER_CLASS_3"/>
    <property type="match status" value="1"/>
</dbReference>
<sequence>MPQSDNGVSLKHLSPDSGAAWRIHALVEAQAALRPDARAITMDGESLTYADLNRRANQLAWHLRRLGIGDGSLVAIALERSIDMVVGLLGILKSGAAYLPLDLAYPKERVSFVLEDAAPAAMLTSASSIDRLPALGRLPVLRLDDPAPAWQQEAAENPPATGGADPLAYVIYTSGSTGRPKGCLVTHGNVLQLLIGTEPWFGFGPQDVWSFFHSHAFDFSVWEIWGALAYGGRVVVVPYLTSRAPREFLSLLSREGVTVLNQTPSAFQGLVLALEDWDGPLALRYVIFGGESLELQSLRPWFDRFGDRQPQLINMYGITETTVFVTYRPVSLSDLEARRGSVIGDPIPGWDLWLLDEQQRPVAEGEVGEIYVGGVGVCLGYLNRPDLNAARFLEWTPPGEVQPVRLYRSGDLARYLPDGDLEYLGRMDQQVKIRGFRIETGEIEAQILKWPGVRACAVVARSEGPESEAQLVAYLVPPAPELHHGLREFLLQHLPDYMCPVAFVGMDALPLTENGKLDKRALPAPMRQRPDTAGPYQAPRGALEEAICQVFARLLGMAEIGREDNFFEFGGNSLLAIRAVRTLREEQGVTLPVPVLFEQPTAAGLAQALAAGGTAAMAATAGTPAATGGDIAIIAMSGRFPGAASVEAFWENLRQGVESVERFDESTVDPMVPARLRGDPDYVWARGVLKQVEEFDPAFFGIGEREAEVMDPQQRLLLELAWECLERAGHAPNRCDTPVGVFAGVYTGLFGNSYAQRILNRCPEVVEQFGEFQVMLANDKDYVATRIAHRLNLRGPAVSVQTACSTSLVAIAEAVGALRLGRCRMALAGGAAVTVPWRAGYLYQEGAMLSKDGHTRSFDADAGGTIFSDGAAMVLLKRLEDALADGDPVCAVIRGAAINNDGGGKASFTAPSPEGQAAVIRAAMEDARVQPRDISYVEAHGTATPLGDPVEVEGLARAFQAAGLPAGACRLGSAKSNVGHTVTAAGATGVIKTALSLMHEELPATLHYRSPNPAIDFARTPFVVNQERSAWPRRAGQPRRAGVSAFGVGGTNAHVVLEEAPQRAPSSPAVGPQLLLLSARSKAALETMAASLAEGLSQAGDTVNLADVAHTLQVGRARFGHRLCVVASSVAEAVTGLRTADAPGRATRMLGRQVPPLVWLFPGQGSQYEGMGQALYDAEPVFRAALDRCFEALRGTLDFDLKDRMFHGGAEVLRHTGVTQPAMFCLEYGLSQLWLARGLRPAALIGHSVGEFVCAVLAGVMALEDAVRLVARRGAMMQALPGGAMLSVRLSAQEVAARLPEGLALAADNGPNATVVAGPADAIEAWRQQLESAGIVSRSLQTSHAFHSPMMDAVVAPFEAEVRAVRMAPPQLPIYSTLTGAALEATQATDPAYWSRHLRDTVRFSPALQAAQAGLGDVAFLELGPRGTLATLARQHQRPGQAPPVAVACLADQPQSETATVALAWGQLWTLGIEPAMSVAHPATDRQRLALPTYPFERRRIWLTPSSPEAGPASASVPASAPASLSPVLSAISSAGSSPMAAAASLSDRRPQLLLRLRGVFEDVAGIDLTDADSDLGFVELGLDSLTLTQAALQIKKTFKVSLTFRQLMENYRSLDALTAFLDQTLPPEAAPASEGARGAVPSSDVIAPAGLAGGAGVAPMLPMTGMATPAFAASQPLVQQVIQQQMQLMAQQLALLQGGVVQGPGGGQPAAAAAAPMPAVAPASTAAPLQGGNGAPVAADGSDEANAARRYDVKKAFGAIARIHTQHSELTERQQARLQAFIQRYTERTARSKQYTETHRAHLADPRVVNGFRPMTKEITYQIVIERSKGAHLWDLDGHEYVDVLNGFGMNLFGWQPDFVNDAVRRQLDLGYEIGPQHPLAGEVAQLVCELTGFDRAGLCNTGSEAVMAAVRIARTVTGRNTVVLFTGSYHGTFDEVLVRAGKAAKGLPAAPGIMSGMFGDVRVLDYGTPEALEFIRANAEDLAAVLVEPVQSRRPDFAPLDFLREVRAITEASGTCLIFDEVITGFRAHLGGTQALFGIRADLASYGKVIGGGFPIGVIAGKRDYMDALDGGAWQYGDDSMPTVGVTYFAGTFVRHPLALAAAKAALQHLKDCGPALQEQLNRETQALADDLNAYCKQVGAPVAVRHFASLWRVSWLEDHPLQDLLFAMMRSRGIHILDNFPCFLTTAHSPQDIEKIKAAFRASVDELQEAGFLPRLNGPAPILDAGRPPVANARLGRDKDGRPAWFVPEAGVPGKYIKLEP</sequence>
<dbReference type="SUPFAM" id="SSF53383">
    <property type="entry name" value="PLP-dependent transferases"/>
    <property type="match status" value="1"/>
</dbReference>
<dbReference type="InterPro" id="IPR042099">
    <property type="entry name" value="ANL_N_sf"/>
</dbReference>
<dbReference type="PANTHER" id="PTHR43775:SF51">
    <property type="entry name" value="INACTIVE PHENOLPHTHIOCEROL SYNTHESIS POLYKETIDE SYNTHASE TYPE I PKS1-RELATED"/>
    <property type="match status" value="1"/>
</dbReference>
<proteinExistence type="predicted"/>
<dbReference type="InterPro" id="IPR001227">
    <property type="entry name" value="Ac_transferase_dom_sf"/>
</dbReference>
<dbReference type="Pfam" id="PF00550">
    <property type="entry name" value="PP-binding"/>
    <property type="match status" value="2"/>
</dbReference>
<keyword evidence="5" id="KW-0663">Pyridoxal phosphate</keyword>